<comment type="caution">
    <text evidence="2">The sequence shown here is derived from an EMBL/GenBank/DDBJ whole genome shotgun (WGS) entry which is preliminary data.</text>
</comment>
<accession>A0A2T4US14</accession>
<evidence type="ECO:0000313" key="2">
    <source>
        <dbReference type="EMBL" id="PTL72313.1"/>
    </source>
</evidence>
<organism evidence="2 3">
    <name type="scientific">Rathayibacter caricis DSM 15933</name>
    <dbReference type="NCBI Taxonomy" id="1328867"/>
    <lineage>
        <taxon>Bacteria</taxon>
        <taxon>Bacillati</taxon>
        <taxon>Actinomycetota</taxon>
        <taxon>Actinomycetes</taxon>
        <taxon>Micrococcales</taxon>
        <taxon>Microbacteriaceae</taxon>
        <taxon>Rathayibacter</taxon>
    </lineage>
</organism>
<evidence type="ECO:0000313" key="3">
    <source>
        <dbReference type="Proteomes" id="UP000241085"/>
    </source>
</evidence>
<dbReference type="RefSeq" id="WP_107574035.1">
    <property type="nucleotide sequence ID" value="NZ_PZPL01000001.1"/>
</dbReference>
<dbReference type="AlphaFoldDB" id="A0A2T4US14"/>
<sequence>MLLIFGTRSIEDVLRVLVFVCRVCGVRDEQRVIRSRTKLSLFFVPLVTVSSRYLLECNNCGTVSRITKQEAEGTVRWAGNSDA</sequence>
<proteinExistence type="predicted"/>
<dbReference type="Proteomes" id="UP000241085">
    <property type="component" value="Unassembled WGS sequence"/>
</dbReference>
<evidence type="ECO:0000259" key="1">
    <source>
        <dbReference type="Pfam" id="PF17032"/>
    </source>
</evidence>
<protein>
    <submittedName>
        <fullName evidence="2">Zinc-ribbon domain-containing protein</fullName>
    </submittedName>
</protein>
<dbReference type="InterPro" id="IPR031493">
    <property type="entry name" value="Zinc_ribbon_15"/>
</dbReference>
<feature type="domain" description="Zinc-ribbon 15" evidence="1">
    <location>
        <begin position="20"/>
        <end position="68"/>
    </location>
</feature>
<dbReference type="EMBL" id="PZPL01000001">
    <property type="protein sequence ID" value="PTL72313.1"/>
    <property type="molecule type" value="Genomic_DNA"/>
</dbReference>
<name>A0A2T4US14_9MICO</name>
<gene>
    <name evidence="2" type="ORF">C1I63_05265</name>
</gene>
<keyword evidence="3" id="KW-1185">Reference proteome</keyword>
<reference evidence="2 3" key="1">
    <citation type="submission" date="2018-03" db="EMBL/GenBank/DDBJ databases">
        <title>Bacteriophage NCPPB3778 and a type I-E CRISPR drive the evolution of the US Biological Select Agent, Rathayibacter toxicus.</title>
        <authorList>
            <person name="Davis E.W.II."/>
            <person name="Tabima J.F."/>
            <person name="Weisberg A.J."/>
            <person name="Dantas Lopes L."/>
            <person name="Wiseman M.S."/>
            <person name="Wiseman M.S."/>
            <person name="Pupko T."/>
            <person name="Belcher M.S."/>
            <person name="Sechler A.J."/>
            <person name="Tancos M.A."/>
            <person name="Schroeder B.K."/>
            <person name="Murray T.D."/>
            <person name="Luster D.G."/>
            <person name="Schneider W.L."/>
            <person name="Rogers E."/>
            <person name="Andreote F.D."/>
            <person name="Grunwald N.J."/>
            <person name="Putnam M.L."/>
            <person name="Chang J.H."/>
        </authorList>
    </citation>
    <scope>NUCLEOTIDE SEQUENCE [LARGE SCALE GENOMIC DNA]</scope>
    <source>
        <strain evidence="2 3">DSM 15933</strain>
    </source>
</reference>
<dbReference type="Pfam" id="PF17032">
    <property type="entry name" value="Zn_ribbon_15"/>
    <property type="match status" value="1"/>
</dbReference>